<sequence>MASKKAAVELASRLRPRFMASGRQPLLRQRLWGAKHLSAWTLYNAGRNYGWPRVYRRLLEHNRRFNGANPALQKQTQQLIRLGLEAPVQFAAQIAAQAQIIMPFLNKLVERATPNVPSFLVAMAKYIVNSQKPVKIMQDLASSAAKRAPSK</sequence>
<dbReference type="Proteomes" id="UP001153069">
    <property type="component" value="Unassembled WGS sequence"/>
</dbReference>
<evidence type="ECO:0000313" key="1">
    <source>
        <dbReference type="EMBL" id="CAB9504696.1"/>
    </source>
</evidence>
<keyword evidence="2" id="KW-1185">Reference proteome</keyword>
<evidence type="ECO:0000313" key="2">
    <source>
        <dbReference type="Proteomes" id="UP001153069"/>
    </source>
</evidence>
<dbReference type="AlphaFoldDB" id="A0A9N8DLY5"/>
<comment type="caution">
    <text evidence="1">The sequence shown here is derived from an EMBL/GenBank/DDBJ whole genome shotgun (WGS) entry which is preliminary data.</text>
</comment>
<dbReference type="EMBL" id="CAICTM010000204">
    <property type="protein sequence ID" value="CAB9504696.1"/>
    <property type="molecule type" value="Genomic_DNA"/>
</dbReference>
<organism evidence="1 2">
    <name type="scientific">Seminavis robusta</name>
    <dbReference type="NCBI Taxonomy" id="568900"/>
    <lineage>
        <taxon>Eukaryota</taxon>
        <taxon>Sar</taxon>
        <taxon>Stramenopiles</taxon>
        <taxon>Ochrophyta</taxon>
        <taxon>Bacillariophyta</taxon>
        <taxon>Bacillariophyceae</taxon>
        <taxon>Bacillariophycidae</taxon>
        <taxon>Naviculales</taxon>
        <taxon>Naviculaceae</taxon>
        <taxon>Seminavis</taxon>
    </lineage>
</organism>
<proteinExistence type="predicted"/>
<dbReference type="OrthoDB" id="5816at2759"/>
<reference evidence="1" key="1">
    <citation type="submission" date="2020-06" db="EMBL/GenBank/DDBJ databases">
        <authorList>
            <consortium name="Plant Systems Biology data submission"/>
        </authorList>
    </citation>
    <scope>NUCLEOTIDE SEQUENCE</scope>
    <source>
        <strain evidence="1">D6</strain>
    </source>
</reference>
<accession>A0A9N8DLY5</accession>
<protein>
    <submittedName>
        <fullName evidence="1">Uncharacterized protein</fullName>
    </submittedName>
</protein>
<name>A0A9N8DLY5_9STRA</name>
<gene>
    <name evidence="1" type="ORF">SEMRO_205_G086300.1</name>
</gene>